<accession>A0A381PUS8</accession>
<gene>
    <name evidence="2" type="ORF">METZ01_LOCUS23238</name>
</gene>
<reference evidence="2" key="1">
    <citation type="submission" date="2018-05" db="EMBL/GenBank/DDBJ databases">
        <authorList>
            <person name="Lanie J.A."/>
            <person name="Ng W.-L."/>
            <person name="Kazmierczak K.M."/>
            <person name="Andrzejewski T.M."/>
            <person name="Davidsen T.M."/>
            <person name="Wayne K.J."/>
            <person name="Tettelin H."/>
            <person name="Glass J.I."/>
            <person name="Rusch D."/>
            <person name="Podicherti R."/>
            <person name="Tsui H.-C.T."/>
            <person name="Winkler M.E."/>
        </authorList>
    </citation>
    <scope>NUCLEOTIDE SEQUENCE</scope>
</reference>
<feature type="transmembrane region" description="Helical" evidence="1">
    <location>
        <begin position="61"/>
        <end position="83"/>
    </location>
</feature>
<keyword evidence="1" id="KW-0812">Transmembrane</keyword>
<keyword evidence="1" id="KW-1133">Transmembrane helix</keyword>
<dbReference type="EMBL" id="UINC01001090">
    <property type="protein sequence ID" value="SUZ70384.1"/>
    <property type="molecule type" value="Genomic_DNA"/>
</dbReference>
<evidence type="ECO:0000256" key="1">
    <source>
        <dbReference type="SAM" id="Phobius"/>
    </source>
</evidence>
<sequence length="181" mass="19342">MKNMAPKGFFNNIGLFQAPALTAGHRCMGMAALLGVCFVVTHLVSVVVTCVVSGFNWGAPAWVLDILGFLAGLFFVVQCWLSSNRTSADFRRGNVWISVWAFATLGARIIDTLMLFGVVKWSAVYVTPTGAVLWSNVVSEVAFGNAFTVTALVGALMLLLCPQDVDPLGGNEKQRLAGAEP</sequence>
<name>A0A381PUS8_9ZZZZ</name>
<proteinExistence type="predicted"/>
<organism evidence="2">
    <name type="scientific">marine metagenome</name>
    <dbReference type="NCBI Taxonomy" id="408172"/>
    <lineage>
        <taxon>unclassified sequences</taxon>
        <taxon>metagenomes</taxon>
        <taxon>ecological metagenomes</taxon>
    </lineage>
</organism>
<protein>
    <submittedName>
        <fullName evidence="2">Uncharacterized protein</fullName>
    </submittedName>
</protein>
<dbReference type="AlphaFoldDB" id="A0A381PUS8"/>
<feature type="transmembrane region" description="Helical" evidence="1">
    <location>
        <begin position="95"/>
        <end position="121"/>
    </location>
</feature>
<feature type="transmembrane region" description="Helical" evidence="1">
    <location>
        <begin position="31"/>
        <end position="55"/>
    </location>
</feature>
<evidence type="ECO:0000313" key="2">
    <source>
        <dbReference type="EMBL" id="SUZ70384.1"/>
    </source>
</evidence>
<feature type="transmembrane region" description="Helical" evidence="1">
    <location>
        <begin position="141"/>
        <end position="161"/>
    </location>
</feature>
<keyword evidence="1" id="KW-0472">Membrane</keyword>